<sequence length="285" mass="30606">MSQSSNLKPFLPTRPSGPVFIGLNVLRAMSIVALALVFAANIVTMVDDIKIIKSVVKDGDEFTEECDYFEYSSVPDQAGGAFWSVLNRVFIAFECILLTMSEIGVPRRIFEEFIPILGPGHGLGCLGVFQALIGAQVLSHYCKRFPQVSSWLLFIIGCFNILAGIFLRSGSKKKRLIFSWENVSSLTPQTRMAATAWDMVSEKRSRSATPSGATGAGGGGGDNEAKPTLSRSATASSDSPLLPQNTTAPGARFGGFGFGRQGEKAAAERGWKISKPADALPRYAV</sequence>
<gene>
    <name evidence="4" type="ORF">CI109_102404</name>
</gene>
<evidence type="ECO:0000256" key="1">
    <source>
        <dbReference type="SAM" id="MobiDB-lite"/>
    </source>
</evidence>
<feature type="domain" description="DUF7598" evidence="3">
    <location>
        <begin position="81"/>
        <end position="163"/>
    </location>
</feature>
<feature type="compositionally biased region" description="Polar residues" evidence="1">
    <location>
        <begin position="229"/>
        <end position="248"/>
    </location>
</feature>
<dbReference type="Pfam" id="PF24535">
    <property type="entry name" value="DUF7598"/>
    <property type="match status" value="1"/>
</dbReference>
<dbReference type="GeneID" id="43588575"/>
<protein>
    <recommendedName>
        <fullName evidence="3">DUF7598 domain-containing protein</fullName>
    </recommendedName>
</protein>
<reference evidence="4" key="1">
    <citation type="submission" date="2017-08" db="EMBL/GenBank/DDBJ databases">
        <authorList>
            <person name="Cuomo C."/>
            <person name="Billmyre B."/>
            <person name="Heitman J."/>
        </authorList>
    </citation>
    <scope>NUCLEOTIDE SEQUENCE</scope>
    <source>
        <strain evidence="4">CBS 12478</strain>
    </source>
</reference>
<dbReference type="KEGG" id="ksn:43588575"/>
<feature type="transmembrane region" description="Helical" evidence="2">
    <location>
        <begin position="150"/>
        <end position="167"/>
    </location>
</feature>
<feature type="region of interest" description="Disordered" evidence="1">
    <location>
        <begin position="197"/>
        <end position="285"/>
    </location>
</feature>
<keyword evidence="2" id="KW-0812">Transmembrane</keyword>
<reference evidence="4" key="2">
    <citation type="submission" date="2024-01" db="EMBL/GenBank/DDBJ databases">
        <title>Comparative genomics of Cryptococcus and Kwoniella reveals pathogenesis evolution and contrasting modes of karyotype evolution via chromosome fusion or intercentromeric recombination.</title>
        <authorList>
            <person name="Coelho M.A."/>
            <person name="David-Palma M."/>
            <person name="Shea T."/>
            <person name="Bowers K."/>
            <person name="McGinley-Smith S."/>
            <person name="Mohammad A.W."/>
            <person name="Gnirke A."/>
            <person name="Yurkov A.M."/>
            <person name="Nowrousian M."/>
            <person name="Sun S."/>
            <person name="Cuomo C.A."/>
            <person name="Heitman J."/>
        </authorList>
    </citation>
    <scope>NUCLEOTIDE SEQUENCE</scope>
    <source>
        <strain evidence="4">CBS 12478</strain>
    </source>
</reference>
<evidence type="ECO:0000313" key="4">
    <source>
        <dbReference type="EMBL" id="WWD17959.1"/>
    </source>
</evidence>
<dbReference type="InterPro" id="IPR056019">
    <property type="entry name" value="DUF7598"/>
</dbReference>
<evidence type="ECO:0000313" key="5">
    <source>
        <dbReference type="Proteomes" id="UP000322225"/>
    </source>
</evidence>
<keyword evidence="2" id="KW-0472">Membrane</keyword>
<dbReference type="AlphaFoldDB" id="A0AAJ8LHJ9"/>
<evidence type="ECO:0000259" key="3">
    <source>
        <dbReference type="Pfam" id="PF24535"/>
    </source>
</evidence>
<organism evidence="4 5">
    <name type="scientific">Kwoniella shandongensis</name>
    <dbReference type="NCBI Taxonomy" id="1734106"/>
    <lineage>
        <taxon>Eukaryota</taxon>
        <taxon>Fungi</taxon>
        <taxon>Dikarya</taxon>
        <taxon>Basidiomycota</taxon>
        <taxon>Agaricomycotina</taxon>
        <taxon>Tremellomycetes</taxon>
        <taxon>Tremellales</taxon>
        <taxon>Cryptococcaceae</taxon>
        <taxon>Kwoniella</taxon>
    </lineage>
</organism>
<proteinExistence type="predicted"/>
<dbReference type="EMBL" id="CP144054">
    <property type="protein sequence ID" value="WWD17959.1"/>
    <property type="molecule type" value="Genomic_DNA"/>
</dbReference>
<dbReference type="Proteomes" id="UP000322225">
    <property type="component" value="Chromosome 4"/>
</dbReference>
<feature type="transmembrane region" description="Helical" evidence="2">
    <location>
        <begin position="20"/>
        <end position="43"/>
    </location>
</feature>
<accession>A0AAJ8LHJ9</accession>
<keyword evidence="5" id="KW-1185">Reference proteome</keyword>
<name>A0AAJ8LHJ9_9TREE</name>
<feature type="compositionally biased region" description="Basic and acidic residues" evidence="1">
    <location>
        <begin position="261"/>
        <end position="271"/>
    </location>
</feature>
<evidence type="ECO:0000256" key="2">
    <source>
        <dbReference type="SAM" id="Phobius"/>
    </source>
</evidence>
<dbReference type="RefSeq" id="XP_065823217.1">
    <property type="nucleotide sequence ID" value="XM_065967145.1"/>
</dbReference>
<feature type="transmembrane region" description="Helical" evidence="2">
    <location>
        <begin position="116"/>
        <end position="138"/>
    </location>
</feature>
<keyword evidence="2" id="KW-1133">Transmembrane helix</keyword>